<dbReference type="EMBL" id="PYLZ01000004">
    <property type="protein sequence ID" value="PSW24906.1"/>
    <property type="molecule type" value="Genomic_DNA"/>
</dbReference>
<evidence type="ECO:0000259" key="4">
    <source>
        <dbReference type="PROSITE" id="PS50937"/>
    </source>
</evidence>
<evidence type="ECO:0000313" key="6">
    <source>
        <dbReference type="Proteomes" id="UP000240481"/>
    </source>
</evidence>
<dbReference type="CDD" id="cd01104">
    <property type="entry name" value="HTH_MlrA-CarA"/>
    <property type="match status" value="1"/>
</dbReference>
<dbReference type="GO" id="GO:0003700">
    <property type="term" value="F:DNA-binding transcription factor activity"/>
    <property type="evidence" value="ECO:0007669"/>
    <property type="project" value="InterPro"/>
</dbReference>
<name>A0A2T3P876_9GAMM</name>
<evidence type="ECO:0000256" key="1">
    <source>
        <dbReference type="ARBA" id="ARBA00023015"/>
    </source>
</evidence>
<keyword evidence="1" id="KW-0805">Transcription regulation</keyword>
<dbReference type="PANTHER" id="PTHR30204">
    <property type="entry name" value="REDOX-CYCLING DRUG-SENSING TRANSCRIPTIONAL ACTIVATOR SOXR"/>
    <property type="match status" value="1"/>
</dbReference>
<keyword evidence="3" id="KW-0804">Transcription</keyword>
<accession>A0A2T3P876</accession>
<dbReference type="SMART" id="SM00422">
    <property type="entry name" value="HTH_MERR"/>
    <property type="match status" value="1"/>
</dbReference>
<evidence type="ECO:0000256" key="3">
    <source>
        <dbReference type="ARBA" id="ARBA00023163"/>
    </source>
</evidence>
<dbReference type="InterPro" id="IPR047057">
    <property type="entry name" value="MerR_fam"/>
</dbReference>
<dbReference type="Proteomes" id="UP000240481">
    <property type="component" value="Unassembled WGS sequence"/>
</dbReference>
<dbReference type="AlphaFoldDB" id="A0A2T3P876"/>
<dbReference type="PANTHER" id="PTHR30204:SF67">
    <property type="entry name" value="HTH-TYPE TRANSCRIPTIONAL REGULATOR MLRA-RELATED"/>
    <property type="match status" value="1"/>
</dbReference>
<feature type="domain" description="HTH merR-type" evidence="4">
    <location>
        <begin position="21"/>
        <end position="90"/>
    </location>
</feature>
<dbReference type="Pfam" id="PF13411">
    <property type="entry name" value="MerR_1"/>
    <property type="match status" value="1"/>
</dbReference>
<organism evidence="5 6">
    <name type="scientific">Photobacterium swingsii</name>
    <dbReference type="NCBI Taxonomy" id="680026"/>
    <lineage>
        <taxon>Bacteria</taxon>
        <taxon>Pseudomonadati</taxon>
        <taxon>Pseudomonadota</taxon>
        <taxon>Gammaproteobacteria</taxon>
        <taxon>Vibrionales</taxon>
        <taxon>Vibrionaceae</taxon>
        <taxon>Photobacterium</taxon>
    </lineage>
</organism>
<dbReference type="OrthoDB" id="9800334at2"/>
<evidence type="ECO:0000313" key="5">
    <source>
        <dbReference type="EMBL" id="PSW24906.1"/>
    </source>
</evidence>
<proteinExistence type="predicted"/>
<gene>
    <name evidence="5" type="ORF">C9I94_08830</name>
</gene>
<evidence type="ECO:0000256" key="2">
    <source>
        <dbReference type="ARBA" id="ARBA00023125"/>
    </source>
</evidence>
<dbReference type="GO" id="GO:0003677">
    <property type="term" value="F:DNA binding"/>
    <property type="evidence" value="ECO:0007669"/>
    <property type="project" value="UniProtKB-KW"/>
</dbReference>
<dbReference type="InterPro" id="IPR000551">
    <property type="entry name" value="MerR-type_HTH_dom"/>
</dbReference>
<keyword evidence="2" id="KW-0238">DNA-binding</keyword>
<comment type="caution">
    <text evidence="5">The sequence shown here is derived from an EMBL/GenBank/DDBJ whole genome shotgun (WGS) entry which is preliminary data.</text>
</comment>
<dbReference type="InterPro" id="IPR009061">
    <property type="entry name" value="DNA-bd_dom_put_sf"/>
</dbReference>
<keyword evidence="6" id="KW-1185">Reference proteome</keyword>
<dbReference type="PROSITE" id="PS50937">
    <property type="entry name" value="HTH_MERR_2"/>
    <property type="match status" value="1"/>
</dbReference>
<dbReference type="PROSITE" id="PS00552">
    <property type="entry name" value="HTH_MERR_1"/>
    <property type="match status" value="1"/>
</dbReference>
<sequence>MRCNTKAATQRVNNRHQEKPQYAISDVSEKTGVNTVTLRAWQRRYGLLNPTRTEKGHRLYSESDIERIQLILSWLDKGVSIGKVKPLLEQSPANMVSAEALDITAEVLASIDAFSKESLEKTVLQLLKEYPLSVLEKQFFFPIQQHLDGLDTPLSDAQRAFWISLCRKCLISTEAQIKSTGKQLIVVMSFDNEGSYKLPLELLRAKQQGRRTFLLENYQGKLFGLDRMIDQVNACSVVIGGEKALQNKVLNDLIAWVTKAGIPIKITGTIKQIHPELAQISSDGSLPERQDSEVKQ</sequence>
<dbReference type="Gene3D" id="1.10.1660.10">
    <property type="match status" value="1"/>
</dbReference>
<dbReference type="SUPFAM" id="SSF46955">
    <property type="entry name" value="Putative DNA-binding domain"/>
    <property type="match status" value="1"/>
</dbReference>
<protein>
    <submittedName>
        <fullName evidence="5">Helix-turn-helix-type transcriptional regulator</fullName>
    </submittedName>
</protein>
<reference evidence="5 6" key="1">
    <citation type="submission" date="2018-01" db="EMBL/GenBank/DDBJ databases">
        <title>Whole genome sequencing of Histamine producing bacteria.</title>
        <authorList>
            <person name="Butler K."/>
        </authorList>
    </citation>
    <scope>NUCLEOTIDE SEQUENCE [LARGE SCALE GENOMIC DNA]</scope>
    <source>
        <strain evidence="5 6">DSM 24669</strain>
    </source>
</reference>
<dbReference type="RefSeq" id="WP_053111765.1">
    <property type="nucleotide sequence ID" value="NZ_AP024853.1"/>
</dbReference>